<keyword evidence="1" id="KW-0472">Membrane</keyword>
<dbReference type="SMR" id="A0A8T1XAA9"/>
<feature type="transmembrane region" description="Helical" evidence="1">
    <location>
        <begin position="16"/>
        <end position="37"/>
    </location>
</feature>
<proteinExistence type="predicted"/>
<accession>A0A8T1XAA9</accession>
<protein>
    <recommendedName>
        <fullName evidence="4">Transmembrane protein</fullName>
    </recommendedName>
</protein>
<sequence>MTKREYNSQPEMKEEVLAYLLQLSASLVLPVAIWLIAAGQIFTCLRGYTISNYQEKVEEKLCSTLVDKISEKLADLFPVYGITPSRNAPFPTILEQLLATVSQEERLAYLSNMYNSLIEMGIDSPCFYPIVQTFLFLMGGGGGPA</sequence>
<evidence type="ECO:0008006" key="4">
    <source>
        <dbReference type="Google" id="ProtNLM"/>
    </source>
</evidence>
<gene>
    <name evidence="2" type="ORF">ISN45_Un97g000350</name>
</gene>
<name>A0A8T1XAA9_9BRAS</name>
<evidence type="ECO:0000313" key="2">
    <source>
        <dbReference type="EMBL" id="KAG7529254.1"/>
    </source>
</evidence>
<keyword evidence="1" id="KW-1133">Transmembrane helix</keyword>
<keyword evidence="2" id="KW-0496">Mitochondrion</keyword>
<comment type="caution">
    <text evidence="2">The sequence shown here is derived from an EMBL/GenBank/DDBJ whole genome shotgun (WGS) entry which is preliminary data.</text>
</comment>
<evidence type="ECO:0000256" key="1">
    <source>
        <dbReference type="SAM" id="Phobius"/>
    </source>
</evidence>
<geneLocation type="mitochondrion" evidence="2"/>
<dbReference type="EMBL" id="JAEFBK010000097">
    <property type="protein sequence ID" value="KAG7529254.1"/>
    <property type="molecule type" value="Genomic_DNA"/>
</dbReference>
<organism evidence="2 3">
    <name type="scientific">Arabidopsis thaliana x Arabidopsis arenosa</name>
    <dbReference type="NCBI Taxonomy" id="1240361"/>
    <lineage>
        <taxon>Eukaryota</taxon>
        <taxon>Viridiplantae</taxon>
        <taxon>Streptophyta</taxon>
        <taxon>Embryophyta</taxon>
        <taxon>Tracheophyta</taxon>
        <taxon>Spermatophyta</taxon>
        <taxon>Magnoliopsida</taxon>
        <taxon>eudicotyledons</taxon>
        <taxon>Gunneridae</taxon>
        <taxon>Pentapetalae</taxon>
        <taxon>rosids</taxon>
        <taxon>malvids</taxon>
        <taxon>Brassicales</taxon>
        <taxon>Brassicaceae</taxon>
        <taxon>Camelineae</taxon>
        <taxon>Arabidopsis</taxon>
    </lineage>
</organism>
<reference evidence="2 3" key="1">
    <citation type="submission" date="2020-12" db="EMBL/GenBank/DDBJ databases">
        <title>Concerted genomic and epigenomic changes stabilize Arabidopsis allopolyploids.</title>
        <authorList>
            <person name="Chen Z."/>
        </authorList>
    </citation>
    <scope>NUCLEOTIDE SEQUENCE [LARGE SCALE GENOMIC DNA]</scope>
    <source>
        <strain evidence="2">Allo738</strain>
        <tissue evidence="2">Leaf</tissue>
    </source>
</reference>
<dbReference type="AlphaFoldDB" id="A0A8T1XAA9"/>
<keyword evidence="1" id="KW-0812">Transmembrane</keyword>
<evidence type="ECO:0000313" key="3">
    <source>
        <dbReference type="Proteomes" id="UP000694240"/>
    </source>
</evidence>
<keyword evidence="3" id="KW-1185">Reference proteome</keyword>
<dbReference type="Proteomes" id="UP000694240">
    <property type="component" value="Unassembled WGS sequence"/>
</dbReference>